<organism evidence="1 2">
    <name type="scientific">Companilactobacillus allii</name>
    <dbReference type="NCBI Taxonomy" id="1847728"/>
    <lineage>
        <taxon>Bacteria</taxon>
        <taxon>Bacillati</taxon>
        <taxon>Bacillota</taxon>
        <taxon>Bacilli</taxon>
        <taxon>Lactobacillales</taxon>
        <taxon>Lactobacillaceae</taxon>
        <taxon>Companilactobacillus</taxon>
    </lineage>
</organism>
<dbReference type="GO" id="GO:0005829">
    <property type="term" value="C:cytosol"/>
    <property type="evidence" value="ECO:0007669"/>
    <property type="project" value="TreeGrafter"/>
</dbReference>
<dbReference type="STRING" id="1847728.BTM29_12050"/>
<dbReference type="SUPFAM" id="SSF56784">
    <property type="entry name" value="HAD-like"/>
    <property type="match status" value="1"/>
</dbReference>
<dbReference type="Gene3D" id="3.40.50.1000">
    <property type="entry name" value="HAD superfamily/HAD-like"/>
    <property type="match status" value="1"/>
</dbReference>
<gene>
    <name evidence="1" type="ORF">BTM29_12050</name>
</gene>
<dbReference type="AlphaFoldDB" id="A0A1P8Q5Y0"/>
<accession>A0A1P8Q5Y0</accession>
<dbReference type="EMBL" id="CP019323">
    <property type="protein sequence ID" value="APX73233.1"/>
    <property type="molecule type" value="Genomic_DNA"/>
</dbReference>
<dbReference type="NCBIfam" id="TIGR01484">
    <property type="entry name" value="HAD-SF-IIB"/>
    <property type="match status" value="1"/>
</dbReference>
<dbReference type="KEGG" id="lalw:BTM29_12050"/>
<dbReference type="Proteomes" id="UP000187499">
    <property type="component" value="Chromosome"/>
</dbReference>
<dbReference type="CDD" id="cd07518">
    <property type="entry name" value="HAD_YbiV-Like"/>
    <property type="match status" value="1"/>
</dbReference>
<name>A0A1P8Q5Y0_9LACO</name>
<dbReference type="SFLD" id="SFLDG01140">
    <property type="entry name" value="C2.B:_Phosphomannomutase_and_P"/>
    <property type="match status" value="1"/>
</dbReference>
<dbReference type="RefSeq" id="WP_076618332.1">
    <property type="nucleotide sequence ID" value="NZ_CP019323.1"/>
</dbReference>
<protein>
    <recommendedName>
        <fullName evidence="3">HAD family hydrolase</fullName>
    </recommendedName>
</protein>
<dbReference type="InterPro" id="IPR023214">
    <property type="entry name" value="HAD_sf"/>
</dbReference>
<dbReference type="SFLD" id="SFLDG01144">
    <property type="entry name" value="C2.B.4:_PGP_Like"/>
    <property type="match status" value="1"/>
</dbReference>
<reference evidence="2" key="1">
    <citation type="submission" date="2016-12" db="EMBL/GenBank/DDBJ databases">
        <authorList>
            <person name="Jung M.Y."/>
            <person name="Lee S.H."/>
        </authorList>
    </citation>
    <scope>NUCLEOTIDE SEQUENCE [LARGE SCALE GENOMIC DNA]</scope>
    <source>
        <strain evidence="2">WiKim39</strain>
    </source>
</reference>
<dbReference type="NCBIfam" id="TIGR00099">
    <property type="entry name" value="Cof-subfamily"/>
    <property type="match status" value="1"/>
</dbReference>
<dbReference type="PANTHER" id="PTHR10000:SF53">
    <property type="entry name" value="5-AMINO-6-(5-PHOSPHO-D-RIBITYLAMINO)URACIL PHOSPHATASE YBJI-RELATED"/>
    <property type="match status" value="1"/>
</dbReference>
<evidence type="ECO:0000313" key="1">
    <source>
        <dbReference type="EMBL" id="APX73233.1"/>
    </source>
</evidence>
<proteinExistence type="predicted"/>
<dbReference type="InterPro" id="IPR006379">
    <property type="entry name" value="HAD-SF_hydro_IIB"/>
</dbReference>
<dbReference type="InterPro" id="IPR036412">
    <property type="entry name" value="HAD-like_sf"/>
</dbReference>
<dbReference type="Pfam" id="PF08282">
    <property type="entry name" value="Hydrolase_3"/>
    <property type="match status" value="1"/>
</dbReference>
<dbReference type="Gene3D" id="3.30.1240.10">
    <property type="match status" value="1"/>
</dbReference>
<keyword evidence="2" id="KW-1185">Reference proteome</keyword>
<dbReference type="PROSITE" id="PS01229">
    <property type="entry name" value="COF_2"/>
    <property type="match status" value="1"/>
</dbReference>
<sequence length="267" mass="29774">MTELKLVATDMDGTFLNDHGTYDESAFKEVYQLMEQRNIQFVVASGNQYYQLQSFFTEYPKTIFVSENGALIAGEDKEYWTSHFDCEAYLKVIEVTSQIKDLDMVACGKKSAYVLSNVSDEWFNQVNHYYTHLKRIDKFENVEDEILKFASNCPDDATNNLVSELTEKLQGIGTPVSGGNGSIDIIQPGMNKAAGLSKLGKELNIKPEEMCAFGDGGNDIEMLQYVGNGIAMENASQLVKNIADTGTESNNNQGVISYLKNILENEE</sequence>
<dbReference type="InterPro" id="IPR000150">
    <property type="entry name" value="Cof"/>
</dbReference>
<dbReference type="SFLD" id="SFLDS00003">
    <property type="entry name" value="Haloacid_Dehalogenase"/>
    <property type="match status" value="1"/>
</dbReference>
<evidence type="ECO:0008006" key="3">
    <source>
        <dbReference type="Google" id="ProtNLM"/>
    </source>
</evidence>
<dbReference type="PANTHER" id="PTHR10000">
    <property type="entry name" value="PHOSPHOSERINE PHOSPHATASE"/>
    <property type="match status" value="1"/>
</dbReference>
<dbReference type="GO" id="GO:0016791">
    <property type="term" value="F:phosphatase activity"/>
    <property type="evidence" value="ECO:0007669"/>
    <property type="project" value="UniProtKB-ARBA"/>
</dbReference>
<dbReference type="GO" id="GO:0000287">
    <property type="term" value="F:magnesium ion binding"/>
    <property type="evidence" value="ECO:0007669"/>
    <property type="project" value="TreeGrafter"/>
</dbReference>
<evidence type="ECO:0000313" key="2">
    <source>
        <dbReference type="Proteomes" id="UP000187499"/>
    </source>
</evidence>
<dbReference type="OrthoDB" id="9814970at2"/>